<keyword evidence="2" id="KW-1185">Reference proteome</keyword>
<evidence type="ECO:0000313" key="1">
    <source>
        <dbReference type="EMBL" id="KAK7077853.1"/>
    </source>
</evidence>
<accession>A0AAN8XB22</accession>
<gene>
    <name evidence="1" type="ORF">SK128_013783</name>
</gene>
<protein>
    <submittedName>
        <fullName evidence="1">Uncharacterized protein</fullName>
    </submittedName>
</protein>
<name>A0AAN8XB22_HALRR</name>
<reference evidence="1 2" key="1">
    <citation type="submission" date="2023-11" db="EMBL/GenBank/DDBJ databases">
        <title>Halocaridina rubra genome assembly.</title>
        <authorList>
            <person name="Smith C."/>
        </authorList>
    </citation>
    <scope>NUCLEOTIDE SEQUENCE [LARGE SCALE GENOMIC DNA]</scope>
    <source>
        <strain evidence="1">EP-1</strain>
        <tissue evidence="1">Whole</tissue>
    </source>
</reference>
<dbReference type="AlphaFoldDB" id="A0AAN8XB22"/>
<organism evidence="1 2">
    <name type="scientific">Halocaridina rubra</name>
    <name type="common">Hawaiian red shrimp</name>
    <dbReference type="NCBI Taxonomy" id="373956"/>
    <lineage>
        <taxon>Eukaryota</taxon>
        <taxon>Metazoa</taxon>
        <taxon>Ecdysozoa</taxon>
        <taxon>Arthropoda</taxon>
        <taxon>Crustacea</taxon>
        <taxon>Multicrustacea</taxon>
        <taxon>Malacostraca</taxon>
        <taxon>Eumalacostraca</taxon>
        <taxon>Eucarida</taxon>
        <taxon>Decapoda</taxon>
        <taxon>Pleocyemata</taxon>
        <taxon>Caridea</taxon>
        <taxon>Atyoidea</taxon>
        <taxon>Atyidae</taxon>
        <taxon>Halocaridina</taxon>
    </lineage>
</organism>
<sequence length="58" mass="6824">MFEATFAKLTEFIIPIQISSFYPMTYLESETHFSPNYFRIKSVFQIRLCCCKFGITSP</sequence>
<evidence type="ECO:0000313" key="2">
    <source>
        <dbReference type="Proteomes" id="UP001381693"/>
    </source>
</evidence>
<dbReference type="Proteomes" id="UP001381693">
    <property type="component" value="Unassembled WGS sequence"/>
</dbReference>
<proteinExistence type="predicted"/>
<dbReference type="EMBL" id="JAXCGZ010008191">
    <property type="protein sequence ID" value="KAK7077853.1"/>
    <property type="molecule type" value="Genomic_DNA"/>
</dbReference>
<comment type="caution">
    <text evidence="1">The sequence shown here is derived from an EMBL/GenBank/DDBJ whole genome shotgun (WGS) entry which is preliminary data.</text>
</comment>